<dbReference type="Gene3D" id="3.10.20.10">
    <property type="match status" value="2"/>
</dbReference>
<dbReference type="EMBL" id="CAJHUB010000660">
    <property type="protein sequence ID" value="CAD7671108.1"/>
    <property type="molecule type" value="Genomic_DNA"/>
</dbReference>
<dbReference type="AlphaFoldDB" id="A0A811Y2Z5"/>
<proteinExistence type="predicted"/>
<evidence type="ECO:0000313" key="1">
    <source>
        <dbReference type="EMBL" id="CAD7671108.1"/>
    </source>
</evidence>
<sequence>MNIFAPNHVVAESHFWYFWKLCTGQVFKKSPTWVKDFGIWLCYDSHGGTDNTYRQYRDLPLLAMSPSATKTGVSGTLFKYTWSRSRR</sequence>
<dbReference type="PANTHER" id="PTHR10052">
    <property type="entry name" value="60S RIBOSOMAL PROTEIN L18A"/>
    <property type="match status" value="1"/>
</dbReference>
<name>A0A811Y2Z5_NYCPR</name>
<dbReference type="GO" id="GO:0005840">
    <property type="term" value="C:ribosome"/>
    <property type="evidence" value="ECO:0007669"/>
    <property type="project" value="InterPro"/>
</dbReference>
<gene>
    <name evidence="1" type="ORF">NYPRO_LOCUS3903</name>
</gene>
<dbReference type="Proteomes" id="UP000645828">
    <property type="component" value="Unassembled WGS sequence"/>
</dbReference>
<evidence type="ECO:0000313" key="2">
    <source>
        <dbReference type="Proteomes" id="UP000645828"/>
    </source>
</evidence>
<keyword evidence="2" id="KW-1185">Reference proteome</keyword>
<organism evidence="1 2">
    <name type="scientific">Nyctereutes procyonoides</name>
    <name type="common">Raccoon dog</name>
    <name type="synonym">Canis procyonoides</name>
    <dbReference type="NCBI Taxonomy" id="34880"/>
    <lineage>
        <taxon>Eukaryota</taxon>
        <taxon>Metazoa</taxon>
        <taxon>Chordata</taxon>
        <taxon>Craniata</taxon>
        <taxon>Vertebrata</taxon>
        <taxon>Euteleostomi</taxon>
        <taxon>Mammalia</taxon>
        <taxon>Eutheria</taxon>
        <taxon>Laurasiatheria</taxon>
        <taxon>Carnivora</taxon>
        <taxon>Caniformia</taxon>
        <taxon>Canidae</taxon>
        <taxon>Nyctereutes</taxon>
    </lineage>
</organism>
<comment type="caution">
    <text evidence="1">The sequence shown here is derived from an EMBL/GenBank/DDBJ whole genome shotgun (WGS) entry which is preliminary data.</text>
</comment>
<dbReference type="GO" id="GO:0006412">
    <property type="term" value="P:translation"/>
    <property type="evidence" value="ECO:0007669"/>
    <property type="project" value="InterPro"/>
</dbReference>
<dbReference type="GO" id="GO:0003735">
    <property type="term" value="F:structural constituent of ribosome"/>
    <property type="evidence" value="ECO:0007669"/>
    <property type="project" value="InterPro"/>
</dbReference>
<accession>A0A811Y2Z5</accession>
<reference evidence="1" key="1">
    <citation type="submission" date="2020-12" db="EMBL/GenBank/DDBJ databases">
        <authorList>
            <consortium name="Molecular Ecology Group"/>
        </authorList>
    </citation>
    <scope>NUCLEOTIDE SEQUENCE</scope>
    <source>
        <strain evidence="1">TBG_1078</strain>
    </source>
</reference>
<protein>
    <submittedName>
        <fullName evidence="1">(raccoon dog) hypothetical protein</fullName>
    </submittedName>
</protein>
<dbReference type="InterPro" id="IPR021138">
    <property type="entry name" value="Ribosomal_eL20_eukaryotes"/>
</dbReference>